<comment type="caution">
    <text evidence="9">Lacks conserved residue(s) required for the propagation of feature annotation.</text>
</comment>
<organism evidence="12 13">
    <name type="scientific">Rhodanobacter panaciterrae</name>
    <dbReference type="NCBI Taxonomy" id="490572"/>
    <lineage>
        <taxon>Bacteria</taxon>
        <taxon>Pseudomonadati</taxon>
        <taxon>Pseudomonadota</taxon>
        <taxon>Gammaproteobacteria</taxon>
        <taxon>Lysobacterales</taxon>
        <taxon>Rhodanobacteraceae</taxon>
        <taxon>Rhodanobacter</taxon>
    </lineage>
</organism>
<evidence type="ECO:0000256" key="10">
    <source>
        <dbReference type="PIRNR" id="PIRNR006621"/>
    </source>
</evidence>
<dbReference type="PANTHER" id="PTHR42907:SF1">
    <property type="entry name" value="FMN-LINKED OXIDOREDUCTASES SUPERFAMILY PROTEIN"/>
    <property type="match status" value="1"/>
</dbReference>
<feature type="site" description="Interacts with tRNA; defines subfamily-specific binding signature" evidence="9">
    <location>
        <position position="283"/>
    </location>
</feature>
<keyword evidence="2 9" id="KW-0820">tRNA-binding</keyword>
<comment type="cofactor">
    <cofactor evidence="1 9 10">
        <name>FMN</name>
        <dbReference type="ChEBI" id="CHEBI:58210"/>
    </cofactor>
</comment>
<evidence type="ECO:0000256" key="3">
    <source>
        <dbReference type="ARBA" id="ARBA00022630"/>
    </source>
</evidence>
<keyword evidence="13" id="KW-1185">Reference proteome</keyword>
<feature type="active site" description="Proton donor" evidence="9">
    <location>
        <position position="83"/>
    </location>
</feature>
<feature type="binding site" evidence="9">
    <location>
        <position position="154"/>
    </location>
    <ligand>
        <name>FMN</name>
        <dbReference type="ChEBI" id="CHEBI:58210"/>
    </ligand>
</feature>
<comment type="catalytic activity">
    <reaction evidence="9">
        <text>5,6-dihydrouridine(20a) in tRNA + NADP(+) = uridine(20a) in tRNA + NADPH + H(+)</text>
        <dbReference type="Rhea" id="RHEA:53344"/>
        <dbReference type="Rhea" id="RHEA-COMP:13535"/>
        <dbReference type="Rhea" id="RHEA-COMP:13536"/>
        <dbReference type="ChEBI" id="CHEBI:15378"/>
        <dbReference type="ChEBI" id="CHEBI:57783"/>
        <dbReference type="ChEBI" id="CHEBI:58349"/>
        <dbReference type="ChEBI" id="CHEBI:65315"/>
        <dbReference type="ChEBI" id="CHEBI:74443"/>
    </reaction>
</comment>
<feature type="domain" description="DUS-like FMN-binding" evidence="11">
    <location>
        <begin position="1"/>
        <end position="292"/>
    </location>
</feature>
<evidence type="ECO:0000313" key="12">
    <source>
        <dbReference type="EMBL" id="GGY14012.1"/>
    </source>
</evidence>
<keyword evidence="3 9" id="KW-0285">Flavoprotein</keyword>
<dbReference type="InterPro" id="IPR018517">
    <property type="entry name" value="tRNA_hU_synthase_CS"/>
</dbReference>
<feature type="binding site" evidence="9">
    <location>
        <begin position="216"/>
        <end position="217"/>
    </location>
    <ligand>
        <name>FMN</name>
        <dbReference type="ChEBI" id="CHEBI:58210"/>
    </ligand>
</feature>
<comment type="catalytic activity">
    <reaction evidence="9">
        <text>5,6-dihydrouridine(20) in tRNA + NAD(+) = uridine(20) in tRNA + NADH + H(+)</text>
        <dbReference type="Rhea" id="RHEA:53340"/>
        <dbReference type="Rhea" id="RHEA-COMP:13533"/>
        <dbReference type="Rhea" id="RHEA-COMP:13534"/>
        <dbReference type="ChEBI" id="CHEBI:15378"/>
        <dbReference type="ChEBI" id="CHEBI:57540"/>
        <dbReference type="ChEBI" id="CHEBI:57945"/>
        <dbReference type="ChEBI" id="CHEBI:65315"/>
        <dbReference type="ChEBI" id="CHEBI:74443"/>
        <dbReference type="EC" id="1.3.1.91"/>
    </reaction>
</comment>
<feature type="site" description="Interacts with tRNA; defines subfamily-specific binding signature" evidence="9">
    <location>
        <position position="166"/>
    </location>
</feature>
<comment type="function">
    <text evidence="9">Catalyzes the synthesis of 5,6-dihydrouridine (D), a modified base found in the D-loop of most tRNAs, via the reduction of the C5-C6 double bond in target uridines. Specifically modifies U20 and U20a in tRNAs.</text>
</comment>
<dbReference type="PANTHER" id="PTHR42907">
    <property type="entry name" value="FMN-LINKED OXIDOREDUCTASES SUPERFAMILY PROTEIN"/>
    <property type="match status" value="1"/>
</dbReference>
<dbReference type="EC" id="1.3.1.91" evidence="9"/>
<evidence type="ECO:0000256" key="9">
    <source>
        <dbReference type="HAMAP-Rule" id="MF_02041"/>
    </source>
</evidence>
<dbReference type="PIRSF" id="PIRSF006621">
    <property type="entry name" value="Dus"/>
    <property type="match status" value="1"/>
</dbReference>
<dbReference type="NCBIfam" id="TIGR00742">
    <property type="entry name" value="yjbN"/>
    <property type="match status" value="1"/>
</dbReference>
<dbReference type="Gene3D" id="1.20.120.1460">
    <property type="match status" value="1"/>
</dbReference>
<dbReference type="InterPro" id="IPR001269">
    <property type="entry name" value="DUS_fam"/>
</dbReference>
<keyword evidence="8 9" id="KW-0560">Oxidoreductase</keyword>
<keyword evidence="7 9" id="KW-0694">RNA-binding</keyword>
<dbReference type="CDD" id="cd02801">
    <property type="entry name" value="DUS_like_FMN"/>
    <property type="match status" value="1"/>
</dbReference>
<keyword evidence="4 9" id="KW-0288">FMN</keyword>
<accession>A0ABQ2ZE45</accession>
<proteinExistence type="inferred from homology"/>
<feature type="binding site" evidence="9">
    <location>
        <position position="53"/>
    </location>
    <ligand>
        <name>FMN</name>
        <dbReference type="ChEBI" id="CHEBI:58210"/>
    </ligand>
</feature>
<dbReference type="EMBL" id="BMXT01000001">
    <property type="protein sequence ID" value="GGY14012.1"/>
    <property type="molecule type" value="Genomic_DNA"/>
</dbReference>
<comment type="similarity">
    <text evidence="10">Belongs to the dus family.</text>
</comment>
<protein>
    <recommendedName>
        <fullName evidence="9">tRNA-dihydrouridine(20/20a) synthase</fullName>
        <ecNumber evidence="9">1.3.1.91</ecNumber>
    </recommendedName>
    <alternativeName>
        <fullName evidence="9">U20-specific dihydrouridine synthase</fullName>
        <shortName evidence="9">U20-specific Dus</shortName>
    </alternativeName>
    <alternativeName>
        <fullName evidence="9">tRNA-dihydrouridine synthase A</fullName>
    </alternativeName>
</protein>
<comment type="similarity">
    <text evidence="9">Belongs to the Dus family. DusA subfamily.</text>
</comment>
<evidence type="ECO:0000313" key="13">
    <source>
        <dbReference type="Proteomes" id="UP000621898"/>
    </source>
</evidence>
<sequence>MMDWTDRHCRYFHRLLSPRARLYTEMVTSAALVRGKQMRLLEHSQQEHPLVLQLGGSDPQELAQAARFGAEAGYDEINLNVGCPSDRVQSGRFGACLMYEPTLVGDCVKAMRDAVSIPVTVKCRIGVDDQDDYAGLQHFTEIMLDAGVEVLMVHARKAWLKGLSPKENREIPPLDYERVYRLKREFPQLVVVINGGITTVEQVQAHLAQLDGVMLGRAAYHDPYLLAQVETALYGEPLPQRDDVLRHMQPYVEAELARGTALKHISRHLLGLYQGEPGARAFRRTISEGAHLPGAGWGLLEQALLPSSAAA</sequence>
<dbReference type="SUPFAM" id="SSF51395">
    <property type="entry name" value="FMN-linked oxidoreductases"/>
    <property type="match status" value="1"/>
</dbReference>
<evidence type="ECO:0000256" key="4">
    <source>
        <dbReference type="ARBA" id="ARBA00022643"/>
    </source>
</evidence>
<comment type="catalytic activity">
    <reaction evidence="9">
        <text>5,6-dihydrouridine(20a) in tRNA + NAD(+) = uridine(20a) in tRNA + NADH + H(+)</text>
        <dbReference type="Rhea" id="RHEA:53348"/>
        <dbReference type="Rhea" id="RHEA-COMP:13535"/>
        <dbReference type="Rhea" id="RHEA-COMP:13536"/>
        <dbReference type="ChEBI" id="CHEBI:15378"/>
        <dbReference type="ChEBI" id="CHEBI:57540"/>
        <dbReference type="ChEBI" id="CHEBI:57945"/>
        <dbReference type="ChEBI" id="CHEBI:65315"/>
        <dbReference type="ChEBI" id="CHEBI:74443"/>
    </reaction>
</comment>
<dbReference type="InterPro" id="IPR035587">
    <property type="entry name" value="DUS-like_FMN-bd"/>
</dbReference>
<evidence type="ECO:0000256" key="1">
    <source>
        <dbReference type="ARBA" id="ARBA00001917"/>
    </source>
</evidence>
<dbReference type="Gene3D" id="3.20.20.70">
    <property type="entry name" value="Aldolase class I"/>
    <property type="match status" value="1"/>
</dbReference>
<evidence type="ECO:0000259" key="11">
    <source>
        <dbReference type="Pfam" id="PF01207"/>
    </source>
</evidence>
<comment type="caution">
    <text evidence="12">The sequence shown here is derived from an EMBL/GenBank/DDBJ whole genome shotgun (WGS) entry which is preliminary data.</text>
</comment>
<evidence type="ECO:0000256" key="7">
    <source>
        <dbReference type="ARBA" id="ARBA00022884"/>
    </source>
</evidence>
<evidence type="ECO:0000256" key="5">
    <source>
        <dbReference type="ARBA" id="ARBA00022694"/>
    </source>
</evidence>
<comment type="catalytic activity">
    <reaction evidence="9">
        <text>5,6-dihydrouridine(20) in tRNA + NADP(+) = uridine(20) in tRNA + NADPH + H(+)</text>
        <dbReference type="Rhea" id="RHEA:53336"/>
        <dbReference type="Rhea" id="RHEA-COMP:13533"/>
        <dbReference type="Rhea" id="RHEA-COMP:13534"/>
        <dbReference type="ChEBI" id="CHEBI:15378"/>
        <dbReference type="ChEBI" id="CHEBI:57783"/>
        <dbReference type="ChEBI" id="CHEBI:58349"/>
        <dbReference type="ChEBI" id="CHEBI:65315"/>
        <dbReference type="ChEBI" id="CHEBI:74443"/>
        <dbReference type="EC" id="1.3.1.91"/>
    </reaction>
</comment>
<reference evidence="13" key="1">
    <citation type="journal article" date="2019" name="Int. J. Syst. Evol. Microbiol.">
        <title>The Global Catalogue of Microorganisms (GCM) 10K type strain sequencing project: providing services to taxonomists for standard genome sequencing and annotation.</title>
        <authorList>
            <consortium name="The Broad Institute Genomics Platform"/>
            <consortium name="The Broad Institute Genome Sequencing Center for Infectious Disease"/>
            <person name="Wu L."/>
            <person name="Ma J."/>
        </authorList>
    </citation>
    <scope>NUCLEOTIDE SEQUENCE [LARGE SCALE GENOMIC DNA]</scope>
    <source>
        <strain evidence="13">KCTC 22232</strain>
    </source>
</reference>
<gene>
    <name evidence="9 12" type="primary">dusA</name>
    <name evidence="12" type="ORF">GCM10008098_00810</name>
</gene>
<keyword evidence="5 9" id="KW-0819">tRNA processing</keyword>
<feature type="site" description="Interacts with tRNA" evidence="9">
    <location>
        <position position="169"/>
    </location>
</feature>
<dbReference type="Proteomes" id="UP000621898">
    <property type="component" value="Unassembled WGS sequence"/>
</dbReference>
<dbReference type="InterPro" id="IPR004653">
    <property type="entry name" value="DusA"/>
</dbReference>
<feature type="binding site" evidence="9">
    <location>
        <position position="122"/>
    </location>
    <ligand>
        <name>FMN</name>
        <dbReference type="ChEBI" id="CHEBI:58210"/>
    </ligand>
</feature>
<dbReference type="Pfam" id="PF01207">
    <property type="entry name" value="Dus"/>
    <property type="match status" value="1"/>
</dbReference>
<dbReference type="InterPro" id="IPR013785">
    <property type="entry name" value="Aldolase_TIM"/>
</dbReference>
<dbReference type="HAMAP" id="MF_02041">
    <property type="entry name" value="DusA_subfam"/>
    <property type="match status" value="1"/>
</dbReference>
<feature type="site" description="Interacts with tRNA" evidence="9">
    <location>
        <position position="80"/>
    </location>
</feature>
<feature type="site" description="Interacts with tRNA; defines subfamily-specific binding signature" evidence="9">
    <location>
        <position position="280"/>
    </location>
</feature>
<dbReference type="NCBIfam" id="NF008774">
    <property type="entry name" value="PRK11815.1"/>
    <property type="match status" value="1"/>
</dbReference>
<evidence type="ECO:0000256" key="2">
    <source>
        <dbReference type="ARBA" id="ARBA00022555"/>
    </source>
</evidence>
<keyword evidence="6 9" id="KW-0521">NADP</keyword>
<name>A0ABQ2ZE45_9GAMM</name>
<evidence type="ECO:0000256" key="6">
    <source>
        <dbReference type="ARBA" id="ARBA00022857"/>
    </source>
</evidence>
<feature type="binding site" evidence="9">
    <location>
        <begin position="194"/>
        <end position="196"/>
    </location>
    <ligand>
        <name>FMN</name>
        <dbReference type="ChEBI" id="CHEBI:58210"/>
    </ligand>
</feature>
<dbReference type="PROSITE" id="PS01136">
    <property type="entry name" value="UPF0034"/>
    <property type="match status" value="1"/>
</dbReference>
<evidence type="ECO:0000256" key="8">
    <source>
        <dbReference type="ARBA" id="ARBA00023002"/>
    </source>
</evidence>